<dbReference type="STRING" id="646529.Desaci_3282"/>
<dbReference type="GO" id="GO:0045892">
    <property type="term" value="P:negative regulation of DNA-templated transcription"/>
    <property type="evidence" value="ECO:0007669"/>
    <property type="project" value="UniProtKB-ARBA"/>
</dbReference>
<dbReference type="Proteomes" id="UP000002892">
    <property type="component" value="Chromosome"/>
</dbReference>
<dbReference type="PANTHER" id="PTHR33677">
    <property type="entry name" value="TRANSCRIPTIONAL REPRESSOR FRMR-RELATED"/>
    <property type="match status" value="1"/>
</dbReference>
<dbReference type="GO" id="GO:0003677">
    <property type="term" value="F:DNA binding"/>
    <property type="evidence" value="ECO:0007669"/>
    <property type="project" value="InterPro"/>
</dbReference>
<accession>I4D8Q4</accession>
<dbReference type="RefSeq" id="WP_014828167.1">
    <property type="nucleotide sequence ID" value="NC_018068.1"/>
</dbReference>
<keyword evidence="2" id="KW-1185">Reference proteome</keyword>
<dbReference type="PANTHER" id="PTHR33677:SF5">
    <property type="entry name" value="TRANSCRIPTIONAL REPRESSOR FRMR"/>
    <property type="match status" value="1"/>
</dbReference>
<name>I4D8Q4_DESAJ</name>
<dbReference type="InterPro" id="IPR038390">
    <property type="entry name" value="Metal_Tscrpt_repr_sf"/>
</dbReference>
<dbReference type="AlphaFoldDB" id="I4D8Q4"/>
<dbReference type="KEGG" id="dai:Desaci_3282"/>
<proteinExistence type="predicted"/>
<dbReference type="EMBL" id="CP003639">
    <property type="protein sequence ID" value="AFM42178.1"/>
    <property type="molecule type" value="Genomic_DNA"/>
</dbReference>
<evidence type="ECO:0000313" key="1">
    <source>
        <dbReference type="EMBL" id="AFM42178.1"/>
    </source>
</evidence>
<sequence>MKWGKTNVKEIDPTDTQKILTRLKTVRGHISGVERMIEEEKPCEDILLQLVAIRSAVQKVSVIVAQHYANSCLVDALDKGENRQDVLSKAIETLMKLNQ</sequence>
<protein>
    <recommendedName>
        <fullName evidence="3">Copper-sensing transcriptional repressor CsoR</fullName>
    </recommendedName>
</protein>
<dbReference type="GO" id="GO:0046872">
    <property type="term" value="F:metal ion binding"/>
    <property type="evidence" value="ECO:0007669"/>
    <property type="project" value="InterPro"/>
</dbReference>
<gene>
    <name evidence="1" type="ordered locus">Desaci_3282</name>
</gene>
<organism evidence="1 2">
    <name type="scientific">Desulfosporosinus acidiphilus (strain DSM 22704 / JCM 16185 / SJ4)</name>
    <dbReference type="NCBI Taxonomy" id="646529"/>
    <lineage>
        <taxon>Bacteria</taxon>
        <taxon>Bacillati</taxon>
        <taxon>Bacillota</taxon>
        <taxon>Clostridia</taxon>
        <taxon>Eubacteriales</taxon>
        <taxon>Desulfitobacteriaceae</taxon>
        <taxon>Desulfosporosinus</taxon>
    </lineage>
</organism>
<dbReference type="InterPro" id="IPR003735">
    <property type="entry name" value="Metal_Tscrpt_repr"/>
</dbReference>
<reference evidence="1 2" key="1">
    <citation type="journal article" date="2012" name="J. Bacteriol.">
        <title>Complete genome sequences of Desulfosporosinus orientis DSM765T, Desulfosporosinus youngiae DSM17734T, Desulfosporosinus meridiei DSM13257T, and Desulfosporosinus acidiphilus DSM22704T.</title>
        <authorList>
            <person name="Pester M."/>
            <person name="Brambilla E."/>
            <person name="Alazard D."/>
            <person name="Rattei T."/>
            <person name="Weinmaier T."/>
            <person name="Han J."/>
            <person name="Lucas S."/>
            <person name="Lapidus A."/>
            <person name="Cheng J.F."/>
            <person name="Goodwin L."/>
            <person name="Pitluck S."/>
            <person name="Peters L."/>
            <person name="Ovchinnikova G."/>
            <person name="Teshima H."/>
            <person name="Detter J.C."/>
            <person name="Han C.S."/>
            <person name="Tapia R."/>
            <person name="Land M.L."/>
            <person name="Hauser L."/>
            <person name="Kyrpides N.C."/>
            <person name="Ivanova N.N."/>
            <person name="Pagani I."/>
            <person name="Huntmann M."/>
            <person name="Wei C.L."/>
            <person name="Davenport K.W."/>
            <person name="Daligault H."/>
            <person name="Chain P.S."/>
            <person name="Chen A."/>
            <person name="Mavromatis K."/>
            <person name="Markowitz V."/>
            <person name="Szeto E."/>
            <person name="Mikhailova N."/>
            <person name="Pati A."/>
            <person name="Wagner M."/>
            <person name="Woyke T."/>
            <person name="Ollivier B."/>
            <person name="Klenk H.P."/>
            <person name="Spring S."/>
            <person name="Loy A."/>
        </authorList>
    </citation>
    <scope>NUCLEOTIDE SEQUENCE [LARGE SCALE GENOMIC DNA]</scope>
    <source>
        <strain evidence="2">DSM 22704 / JCM 16185 / SJ4</strain>
    </source>
</reference>
<dbReference type="Pfam" id="PF02583">
    <property type="entry name" value="Trns_repr_metal"/>
    <property type="match status" value="1"/>
</dbReference>
<evidence type="ECO:0008006" key="3">
    <source>
        <dbReference type="Google" id="ProtNLM"/>
    </source>
</evidence>
<dbReference type="eggNOG" id="COG1937">
    <property type="taxonomic scope" value="Bacteria"/>
</dbReference>
<dbReference type="Gene3D" id="1.20.58.1000">
    <property type="entry name" value="Metal-sensitive repressor, helix protomer"/>
    <property type="match status" value="1"/>
</dbReference>
<evidence type="ECO:0000313" key="2">
    <source>
        <dbReference type="Proteomes" id="UP000002892"/>
    </source>
</evidence>
<dbReference type="HOGENOM" id="CLU_130332_1_1_9"/>
<dbReference type="CDD" id="cd10148">
    <property type="entry name" value="CsoR-like_DUF156"/>
    <property type="match status" value="1"/>
</dbReference>